<sequence>MVATLCHPVLCPVTDSHNCSKTLCCSISIDFLRGIGCFPHNGTHCLMLCPSDCSHAHRDYSSRCLLFNFMRQCCGLCYTSWVFSPLRCRRQRLWALVDPYGSSGSIFSTETTFTLIQNIYTIKNLERKLKKN</sequence>
<accession>A0A1B0CS78</accession>
<protein>
    <submittedName>
        <fullName evidence="1">Uncharacterized protein</fullName>
    </submittedName>
</protein>
<evidence type="ECO:0000313" key="2">
    <source>
        <dbReference type="Proteomes" id="UP000092461"/>
    </source>
</evidence>
<name>A0A1B0CS78_LUTLO</name>
<dbReference type="EnsemblMetazoa" id="LLOJ007727-RA">
    <property type="protein sequence ID" value="LLOJ007727-PA"/>
    <property type="gene ID" value="LLOJ007727"/>
</dbReference>
<proteinExistence type="predicted"/>
<dbReference type="Proteomes" id="UP000092461">
    <property type="component" value="Unassembled WGS sequence"/>
</dbReference>
<organism evidence="1 2">
    <name type="scientific">Lutzomyia longipalpis</name>
    <name type="common">Sand fly</name>
    <dbReference type="NCBI Taxonomy" id="7200"/>
    <lineage>
        <taxon>Eukaryota</taxon>
        <taxon>Metazoa</taxon>
        <taxon>Ecdysozoa</taxon>
        <taxon>Arthropoda</taxon>
        <taxon>Hexapoda</taxon>
        <taxon>Insecta</taxon>
        <taxon>Pterygota</taxon>
        <taxon>Neoptera</taxon>
        <taxon>Endopterygota</taxon>
        <taxon>Diptera</taxon>
        <taxon>Nematocera</taxon>
        <taxon>Psychodoidea</taxon>
        <taxon>Psychodidae</taxon>
        <taxon>Lutzomyia</taxon>
        <taxon>Lutzomyia</taxon>
    </lineage>
</organism>
<dbReference type="EMBL" id="AJWK01025729">
    <property type="status" value="NOT_ANNOTATED_CDS"/>
    <property type="molecule type" value="Genomic_DNA"/>
</dbReference>
<evidence type="ECO:0000313" key="1">
    <source>
        <dbReference type="EnsemblMetazoa" id="LLOJ007727-PA"/>
    </source>
</evidence>
<reference evidence="1" key="1">
    <citation type="submission" date="2020-05" db="UniProtKB">
        <authorList>
            <consortium name="EnsemblMetazoa"/>
        </authorList>
    </citation>
    <scope>IDENTIFICATION</scope>
    <source>
        <strain evidence="1">Jacobina</strain>
    </source>
</reference>
<keyword evidence="2" id="KW-1185">Reference proteome</keyword>
<dbReference type="AlphaFoldDB" id="A0A1B0CS78"/>
<dbReference type="VEuPathDB" id="VectorBase:LLOJ007727"/>